<organism evidence="1 2">
    <name type="scientific">Hevea brasiliensis</name>
    <name type="common">Para rubber tree</name>
    <name type="synonym">Siphonia brasiliensis</name>
    <dbReference type="NCBI Taxonomy" id="3981"/>
    <lineage>
        <taxon>Eukaryota</taxon>
        <taxon>Viridiplantae</taxon>
        <taxon>Streptophyta</taxon>
        <taxon>Embryophyta</taxon>
        <taxon>Tracheophyta</taxon>
        <taxon>Spermatophyta</taxon>
        <taxon>Magnoliopsida</taxon>
        <taxon>eudicotyledons</taxon>
        <taxon>Gunneridae</taxon>
        <taxon>Pentapetalae</taxon>
        <taxon>rosids</taxon>
        <taxon>fabids</taxon>
        <taxon>Malpighiales</taxon>
        <taxon>Euphorbiaceae</taxon>
        <taxon>Crotonoideae</taxon>
        <taxon>Micrandreae</taxon>
        <taxon>Hevea</taxon>
    </lineage>
</organism>
<comment type="caution">
    <text evidence="1">The sequence shown here is derived from an EMBL/GenBank/DDBJ whole genome shotgun (WGS) entry which is preliminary data.</text>
</comment>
<proteinExistence type="predicted"/>
<dbReference type="PANTHER" id="PTHR33116">
    <property type="entry name" value="REVERSE TRANSCRIPTASE ZINC-BINDING DOMAIN-CONTAINING PROTEIN-RELATED-RELATED"/>
    <property type="match status" value="1"/>
</dbReference>
<reference evidence="1 2" key="1">
    <citation type="journal article" date="2023" name="Plant Biotechnol. J.">
        <title>Chromosome-level wild Hevea brasiliensis genome provides new tools for genomic-assisted breeding and valuable loci to elevate rubber yield.</title>
        <authorList>
            <person name="Cheng H."/>
            <person name="Song X."/>
            <person name="Hu Y."/>
            <person name="Wu T."/>
            <person name="Yang Q."/>
            <person name="An Z."/>
            <person name="Feng S."/>
            <person name="Deng Z."/>
            <person name="Wu W."/>
            <person name="Zeng X."/>
            <person name="Tu M."/>
            <person name="Wang X."/>
            <person name="Huang H."/>
        </authorList>
    </citation>
    <scope>NUCLEOTIDE SEQUENCE [LARGE SCALE GENOMIC DNA]</scope>
    <source>
        <strain evidence="1">MT/VB/25A 57/8</strain>
    </source>
</reference>
<accession>A0ABQ9LSU4</accession>
<dbReference type="PANTHER" id="PTHR33116:SF86">
    <property type="entry name" value="REVERSE TRANSCRIPTASE DOMAIN-CONTAINING PROTEIN"/>
    <property type="match status" value="1"/>
</dbReference>
<dbReference type="Proteomes" id="UP001174677">
    <property type="component" value="Chromosome 10"/>
</dbReference>
<dbReference type="EMBL" id="JARPOI010000010">
    <property type="protein sequence ID" value="KAJ9170595.1"/>
    <property type="molecule type" value="Genomic_DNA"/>
</dbReference>
<evidence type="ECO:0008006" key="3">
    <source>
        <dbReference type="Google" id="ProtNLM"/>
    </source>
</evidence>
<evidence type="ECO:0000313" key="1">
    <source>
        <dbReference type="EMBL" id="KAJ9170595.1"/>
    </source>
</evidence>
<evidence type="ECO:0000313" key="2">
    <source>
        <dbReference type="Proteomes" id="UP001174677"/>
    </source>
</evidence>
<sequence length="152" mass="17805">MAILKYPQSFCKNLNGIVSNFWWGIKDKERKLHWISWSRASHPKSEGGMGFRDFRLFNLAYLAKQCWCMLQNPNSLWVKLVKGLYYPHSNMLQATPNRKGFWIWQSLQTGLEVLREGLRQNIGDGNNTLIWFDPWVPSTTNFKVPRLADCPL</sequence>
<protein>
    <recommendedName>
        <fullName evidence="3">Reverse transcriptase zinc-binding domain-containing protein</fullName>
    </recommendedName>
</protein>
<name>A0ABQ9LSU4_HEVBR</name>
<keyword evidence="2" id="KW-1185">Reference proteome</keyword>
<gene>
    <name evidence="1" type="ORF">P3X46_018692</name>
</gene>